<dbReference type="Gene3D" id="3.90.180.10">
    <property type="entry name" value="Medium-chain alcohol dehydrogenases, catalytic domain"/>
    <property type="match status" value="1"/>
</dbReference>
<reference evidence="4 5" key="1">
    <citation type="submission" date="2018-11" db="EMBL/GenBank/DDBJ databases">
        <title>Rhodococcus spongicola sp. nov. and Rhodococcus xishaensis sp. nov. from marine sponges.</title>
        <authorList>
            <person name="Li L."/>
            <person name="Lin H.W."/>
        </authorList>
    </citation>
    <scope>NUCLEOTIDE SEQUENCE [LARGE SCALE GENOMIC DNA]</scope>
    <source>
        <strain evidence="4 5">LHW50502</strain>
    </source>
</reference>
<dbReference type="EMBL" id="RKLN01000001">
    <property type="protein sequence ID" value="RVW06723.1"/>
    <property type="molecule type" value="Genomic_DNA"/>
</dbReference>
<dbReference type="PANTHER" id="PTHR43205">
    <property type="entry name" value="PROSTAGLANDIN REDUCTASE"/>
    <property type="match status" value="1"/>
</dbReference>
<dbReference type="InterPro" id="IPR011032">
    <property type="entry name" value="GroES-like_sf"/>
</dbReference>
<dbReference type="SMART" id="SM00829">
    <property type="entry name" value="PKS_ER"/>
    <property type="match status" value="1"/>
</dbReference>
<dbReference type="InterPro" id="IPR045010">
    <property type="entry name" value="MDR_fam"/>
</dbReference>
<keyword evidence="1" id="KW-0560">Oxidoreductase</keyword>
<dbReference type="RefSeq" id="WP_127944827.1">
    <property type="nucleotide sequence ID" value="NZ_RKLN01000001.1"/>
</dbReference>
<dbReference type="OrthoDB" id="9805663at2"/>
<dbReference type="CDD" id="cd05288">
    <property type="entry name" value="PGDH"/>
    <property type="match status" value="1"/>
</dbReference>
<evidence type="ECO:0000256" key="2">
    <source>
        <dbReference type="SAM" id="MobiDB-lite"/>
    </source>
</evidence>
<evidence type="ECO:0000313" key="5">
    <source>
        <dbReference type="Proteomes" id="UP000284333"/>
    </source>
</evidence>
<dbReference type="Pfam" id="PF16884">
    <property type="entry name" value="ADH_N_2"/>
    <property type="match status" value="1"/>
</dbReference>
<dbReference type="Gene3D" id="3.40.50.720">
    <property type="entry name" value="NAD(P)-binding Rossmann-like Domain"/>
    <property type="match status" value="1"/>
</dbReference>
<feature type="domain" description="Enoyl reductase (ER)" evidence="3">
    <location>
        <begin position="19"/>
        <end position="337"/>
    </location>
</feature>
<comment type="caution">
    <text evidence="4">The sequence shown here is derived from an EMBL/GenBank/DDBJ whole genome shotgun (WGS) entry which is preliminary data.</text>
</comment>
<gene>
    <name evidence="4" type="ORF">EF834_01245</name>
</gene>
<dbReference type="SUPFAM" id="SSF50129">
    <property type="entry name" value="GroES-like"/>
    <property type="match status" value="2"/>
</dbReference>
<dbReference type="AlphaFoldDB" id="A0A3S3E6V9"/>
<proteinExistence type="predicted"/>
<evidence type="ECO:0000259" key="3">
    <source>
        <dbReference type="SMART" id="SM00829"/>
    </source>
</evidence>
<dbReference type="Pfam" id="PF00107">
    <property type="entry name" value="ADH_zinc_N"/>
    <property type="match status" value="1"/>
</dbReference>
<dbReference type="SUPFAM" id="SSF51735">
    <property type="entry name" value="NAD(P)-binding Rossmann-fold domains"/>
    <property type="match status" value="1"/>
</dbReference>
<dbReference type="InterPro" id="IPR020843">
    <property type="entry name" value="ER"/>
</dbReference>
<dbReference type="FunFam" id="3.40.50.720:FF:000121">
    <property type="entry name" value="Prostaglandin reductase 2"/>
    <property type="match status" value="1"/>
</dbReference>
<protein>
    <submittedName>
        <fullName evidence="4">NADP-dependent oxidoreductase</fullName>
    </submittedName>
</protein>
<evidence type="ECO:0000256" key="1">
    <source>
        <dbReference type="ARBA" id="ARBA00023002"/>
    </source>
</evidence>
<dbReference type="GO" id="GO:0016628">
    <property type="term" value="F:oxidoreductase activity, acting on the CH-CH group of donors, NAD or NADP as acceptor"/>
    <property type="evidence" value="ECO:0007669"/>
    <property type="project" value="InterPro"/>
</dbReference>
<dbReference type="InterPro" id="IPR036291">
    <property type="entry name" value="NAD(P)-bd_dom_sf"/>
</dbReference>
<evidence type="ECO:0000313" key="4">
    <source>
        <dbReference type="EMBL" id="RVW06723.1"/>
    </source>
</evidence>
<dbReference type="InterPro" id="IPR013149">
    <property type="entry name" value="ADH-like_C"/>
</dbReference>
<keyword evidence="5" id="KW-1185">Reference proteome</keyword>
<feature type="region of interest" description="Disordered" evidence="2">
    <location>
        <begin position="1"/>
        <end position="22"/>
    </location>
</feature>
<organism evidence="4 5">
    <name type="scientific">Rhodococcus spongiicola</name>
    <dbReference type="NCBI Taxonomy" id="2487352"/>
    <lineage>
        <taxon>Bacteria</taxon>
        <taxon>Bacillati</taxon>
        <taxon>Actinomycetota</taxon>
        <taxon>Actinomycetes</taxon>
        <taxon>Mycobacteriales</taxon>
        <taxon>Nocardiaceae</taxon>
        <taxon>Rhodococcus</taxon>
    </lineage>
</organism>
<accession>A0A3S3E6V9</accession>
<name>A0A3S3E6V9_9NOCA</name>
<dbReference type="InterPro" id="IPR041694">
    <property type="entry name" value="ADH_N_2"/>
</dbReference>
<sequence length="344" mass="36446">MSAVTSTRVVLASRPHGEPTPDNFRTETVELPALSDGQVLLRTVYLSLDPYMRGRMNDAKSYAPPVAVGDVMVGATVSQVVESQSLRIEPGAYVLGYTGWQSHAVADVNSLRALYPDRAPLSTALGVLGMPGFTAYAGLLKIGRPQAGETVVVAAAAGPVGSAVGQIAKIHGARAVGIAGGAEKCGYLRDELGFDAAIDHRAEDFADQLKAAVPDGIDVYFENVGGPVTAAVLPLLNFYARIPVCGLVSQYNIVSAPEGPDRLPAFMGLVLTRSLTVRGFIQTEFIQEMSADFERDASGWLADGRLKHREDVVVGLEKAPDAFIGMLHGKNFGKLVVRVGPEQD</sequence>
<dbReference type="Proteomes" id="UP000284333">
    <property type="component" value="Unassembled WGS sequence"/>
</dbReference>
<dbReference type="PANTHER" id="PTHR43205:SF7">
    <property type="entry name" value="PROSTAGLANDIN REDUCTASE 1"/>
    <property type="match status" value="1"/>
</dbReference>